<gene>
    <name evidence="15" type="primary">fabF</name>
    <name evidence="15" type="ORF">ENT96_01385</name>
</gene>
<sequence length="417" mass="45180">MEKRRVVITGIGILTSLGKTKEENFKNFIEGKNGISYIERFDVSSFPVRIAAEIKNFDPTERLDKKEIKRNDRYTIYALWATEEALSDSKILEKNIYNPYRIGVIISSGIGGIETLENEKEIALKKGYDRVSPFLVPMMIPDIAAGVISIKYGFKGPNFGIVSACASSAHSIGEAFKIIQRGDADCMIVGGAEAPITPLGVAGFANMRALSTRNNEPDKASRPFDKERDGFVMGEGAAVLVLEELNFALKRGAKIYAEIVGYGASADAYHITAPCEDGEGAYMAMKKALEDAGISPDEIDYINSHGTATPRGDIAETLAIKKLLGERAYKVPVNATKSLVGHLLGAAGALEGAVTALSIKEGIIHPTRNLTNPDPECDLDYVKDGARKINIRYALSNSFGFGGHNASLLFKKFEEGK</sequence>
<evidence type="ECO:0000256" key="12">
    <source>
        <dbReference type="PIRSR" id="PIRSR000447-1"/>
    </source>
</evidence>
<evidence type="ECO:0000256" key="5">
    <source>
        <dbReference type="ARBA" id="ARBA00022516"/>
    </source>
</evidence>
<keyword evidence="5 11" id="KW-0444">Lipid biosynthesis</keyword>
<dbReference type="SUPFAM" id="SSF53901">
    <property type="entry name" value="Thiolase-like"/>
    <property type="match status" value="2"/>
</dbReference>
<evidence type="ECO:0000256" key="11">
    <source>
        <dbReference type="PIRNR" id="PIRNR000447"/>
    </source>
</evidence>
<dbReference type="NCBIfam" id="NF005589">
    <property type="entry name" value="PRK07314.1"/>
    <property type="match status" value="1"/>
</dbReference>
<dbReference type="FunFam" id="3.40.47.10:FF:000009">
    <property type="entry name" value="3-oxoacyl-[acyl-carrier-protein] synthase 2"/>
    <property type="match status" value="1"/>
</dbReference>
<keyword evidence="9 11" id="KW-0275">Fatty acid biosynthesis</keyword>
<feature type="domain" description="Ketosynthase family 3 (KS3)" evidence="14">
    <location>
        <begin position="3"/>
        <end position="412"/>
    </location>
</feature>
<keyword evidence="10 11" id="KW-0012">Acyltransferase</keyword>
<dbReference type="UniPathway" id="UPA00094"/>
<evidence type="ECO:0000256" key="6">
    <source>
        <dbReference type="ARBA" id="ARBA00022679"/>
    </source>
</evidence>
<dbReference type="PROSITE" id="PS00606">
    <property type="entry name" value="KS3_1"/>
    <property type="match status" value="1"/>
</dbReference>
<dbReference type="PANTHER" id="PTHR11712:SF336">
    <property type="entry name" value="3-OXOACYL-[ACYL-CARRIER-PROTEIN] SYNTHASE, MITOCHONDRIAL"/>
    <property type="match status" value="1"/>
</dbReference>
<evidence type="ECO:0000256" key="2">
    <source>
        <dbReference type="ARBA" id="ARBA00008467"/>
    </source>
</evidence>
<dbReference type="Gene3D" id="3.40.47.10">
    <property type="match status" value="1"/>
</dbReference>
<dbReference type="PIRSF" id="PIRSF000447">
    <property type="entry name" value="KAS_II"/>
    <property type="match status" value="1"/>
</dbReference>
<evidence type="ECO:0000256" key="9">
    <source>
        <dbReference type="ARBA" id="ARBA00023160"/>
    </source>
</evidence>
<dbReference type="Pfam" id="PF02801">
    <property type="entry name" value="Ketoacyl-synt_C"/>
    <property type="match status" value="1"/>
</dbReference>
<evidence type="ECO:0000313" key="15">
    <source>
        <dbReference type="EMBL" id="HGM97687.1"/>
    </source>
</evidence>
<dbReference type="GO" id="GO:0006633">
    <property type="term" value="P:fatty acid biosynthetic process"/>
    <property type="evidence" value="ECO:0007669"/>
    <property type="project" value="UniProtKB-UniRule"/>
</dbReference>
<proteinExistence type="inferred from homology"/>
<feature type="active site" description="For beta-ketoacyl synthase activity" evidence="12">
    <location>
        <position position="165"/>
    </location>
</feature>
<comment type="function">
    <text evidence="11">Involved in the type II fatty acid elongation cycle. Catalyzes the elongation of a wide range of acyl-ACP by the addition of two carbons from malonyl-ACP to an acyl acceptor. Can efficiently catalyze the conversion of palmitoleoyl-ACP (cis-hexadec-9-enoyl-ACP) to cis-vaccenoyl-ACP (cis-octadec-11-enoyl-ACP), an essential step in the thermal regulation of fatty acid composition.</text>
</comment>
<evidence type="ECO:0000256" key="8">
    <source>
        <dbReference type="ARBA" id="ARBA00023098"/>
    </source>
</evidence>
<evidence type="ECO:0000256" key="13">
    <source>
        <dbReference type="RuleBase" id="RU003694"/>
    </source>
</evidence>
<dbReference type="GO" id="GO:0004315">
    <property type="term" value="F:3-oxoacyl-[acyl-carrier-protein] synthase activity"/>
    <property type="evidence" value="ECO:0007669"/>
    <property type="project" value="UniProtKB-UniRule"/>
</dbReference>
<evidence type="ECO:0000256" key="3">
    <source>
        <dbReference type="ARBA" id="ARBA00012356"/>
    </source>
</evidence>
<keyword evidence="6 11" id="KW-0808">Transferase</keyword>
<protein>
    <recommendedName>
        <fullName evidence="4 11">3-oxoacyl-[acyl-carrier-protein] synthase 2</fullName>
        <ecNumber evidence="3 11">2.3.1.179</ecNumber>
    </recommendedName>
</protein>
<dbReference type="AlphaFoldDB" id="A0A7V4ABT1"/>
<dbReference type="SMART" id="SM00825">
    <property type="entry name" value="PKS_KS"/>
    <property type="match status" value="1"/>
</dbReference>
<dbReference type="InterPro" id="IPR000794">
    <property type="entry name" value="Beta-ketoacyl_synthase"/>
</dbReference>
<dbReference type="PROSITE" id="PS52004">
    <property type="entry name" value="KS3_2"/>
    <property type="match status" value="1"/>
</dbReference>
<dbReference type="CDD" id="cd00834">
    <property type="entry name" value="KAS_I_II"/>
    <property type="match status" value="1"/>
</dbReference>
<dbReference type="InterPro" id="IPR016039">
    <property type="entry name" value="Thiolase-like"/>
</dbReference>
<dbReference type="InterPro" id="IPR017568">
    <property type="entry name" value="3-oxoacyl-ACP_synth-2"/>
</dbReference>
<evidence type="ECO:0000259" key="14">
    <source>
        <dbReference type="PROSITE" id="PS52004"/>
    </source>
</evidence>
<keyword evidence="8" id="KW-0443">Lipid metabolism</keyword>
<dbReference type="PANTHER" id="PTHR11712">
    <property type="entry name" value="POLYKETIDE SYNTHASE-RELATED"/>
    <property type="match status" value="1"/>
</dbReference>
<dbReference type="InterPro" id="IPR014030">
    <property type="entry name" value="Ketoacyl_synth_N"/>
</dbReference>
<dbReference type="NCBIfam" id="NF004970">
    <property type="entry name" value="PRK06333.1"/>
    <property type="match status" value="1"/>
</dbReference>
<evidence type="ECO:0000256" key="7">
    <source>
        <dbReference type="ARBA" id="ARBA00022832"/>
    </source>
</evidence>
<name>A0A7V4ABT1_UNCW3</name>
<comment type="catalytic activity">
    <reaction evidence="11">
        <text>(9Z)-hexadecenoyl-[ACP] + malonyl-[ACP] + H(+) = 3-oxo-(11Z)-octadecenoyl-[ACP] + holo-[ACP] + CO2</text>
        <dbReference type="Rhea" id="RHEA:55040"/>
        <dbReference type="Rhea" id="RHEA-COMP:9623"/>
        <dbReference type="Rhea" id="RHEA-COMP:9685"/>
        <dbReference type="Rhea" id="RHEA-COMP:10800"/>
        <dbReference type="Rhea" id="RHEA-COMP:14074"/>
        <dbReference type="ChEBI" id="CHEBI:15378"/>
        <dbReference type="ChEBI" id="CHEBI:16526"/>
        <dbReference type="ChEBI" id="CHEBI:64479"/>
        <dbReference type="ChEBI" id="CHEBI:78449"/>
        <dbReference type="ChEBI" id="CHEBI:83989"/>
        <dbReference type="ChEBI" id="CHEBI:138538"/>
        <dbReference type="EC" id="2.3.1.179"/>
    </reaction>
</comment>
<reference evidence="15" key="1">
    <citation type="journal article" date="2020" name="mSystems">
        <title>Genome- and Community-Level Interaction Insights into Carbon Utilization and Element Cycling Functions of Hydrothermarchaeota in Hydrothermal Sediment.</title>
        <authorList>
            <person name="Zhou Z."/>
            <person name="Liu Y."/>
            <person name="Xu W."/>
            <person name="Pan J."/>
            <person name="Luo Z.H."/>
            <person name="Li M."/>
        </authorList>
    </citation>
    <scope>NUCLEOTIDE SEQUENCE [LARGE SCALE GENOMIC DNA]</scope>
    <source>
        <strain evidence="15">SpSt-626</strain>
    </source>
</reference>
<dbReference type="GO" id="GO:0005829">
    <property type="term" value="C:cytosol"/>
    <property type="evidence" value="ECO:0007669"/>
    <property type="project" value="TreeGrafter"/>
</dbReference>
<dbReference type="InterPro" id="IPR020841">
    <property type="entry name" value="PKS_Beta-ketoAc_synthase_dom"/>
</dbReference>
<comment type="pathway">
    <text evidence="1 11">Lipid metabolism; fatty acid biosynthesis.</text>
</comment>
<organism evidence="15">
    <name type="scientific">candidate division WOR-3 bacterium</name>
    <dbReference type="NCBI Taxonomy" id="2052148"/>
    <lineage>
        <taxon>Bacteria</taxon>
        <taxon>Bacteria division WOR-3</taxon>
    </lineage>
</organism>
<dbReference type="InterPro" id="IPR018201">
    <property type="entry name" value="Ketoacyl_synth_AS"/>
</dbReference>
<comment type="caution">
    <text evidence="15">The sequence shown here is derived from an EMBL/GenBank/DDBJ whole genome shotgun (WGS) entry which is preliminary data.</text>
</comment>
<dbReference type="EMBL" id="DTAR01000115">
    <property type="protein sequence ID" value="HGM97687.1"/>
    <property type="molecule type" value="Genomic_DNA"/>
</dbReference>
<dbReference type="NCBIfam" id="TIGR03150">
    <property type="entry name" value="fabF"/>
    <property type="match status" value="1"/>
</dbReference>
<dbReference type="InterPro" id="IPR014031">
    <property type="entry name" value="Ketoacyl_synth_C"/>
</dbReference>
<dbReference type="EC" id="2.3.1.179" evidence="3 11"/>
<keyword evidence="7" id="KW-0276">Fatty acid metabolism</keyword>
<dbReference type="Pfam" id="PF00109">
    <property type="entry name" value="ketoacyl-synt"/>
    <property type="match status" value="1"/>
</dbReference>
<evidence type="ECO:0000256" key="10">
    <source>
        <dbReference type="ARBA" id="ARBA00023315"/>
    </source>
</evidence>
<evidence type="ECO:0000256" key="1">
    <source>
        <dbReference type="ARBA" id="ARBA00005194"/>
    </source>
</evidence>
<evidence type="ECO:0000256" key="4">
    <source>
        <dbReference type="ARBA" id="ARBA00014657"/>
    </source>
</evidence>
<accession>A0A7V4ABT1</accession>
<comment type="similarity">
    <text evidence="2 11 13">Belongs to the thiolase-like superfamily. Beta-ketoacyl-ACP synthases family.</text>
</comment>
<comment type="catalytic activity">
    <reaction evidence="11">
        <text>a fatty acyl-[ACP] + malonyl-[ACP] + H(+) = a 3-oxoacyl-[ACP] + holo-[ACP] + CO2</text>
        <dbReference type="Rhea" id="RHEA:22836"/>
        <dbReference type="Rhea" id="RHEA-COMP:9623"/>
        <dbReference type="Rhea" id="RHEA-COMP:9685"/>
        <dbReference type="Rhea" id="RHEA-COMP:9916"/>
        <dbReference type="Rhea" id="RHEA-COMP:14125"/>
        <dbReference type="ChEBI" id="CHEBI:15378"/>
        <dbReference type="ChEBI" id="CHEBI:16526"/>
        <dbReference type="ChEBI" id="CHEBI:64479"/>
        <dbReference type="ChEBI" id="CHEBI:78449"/>
        <dbReference type="ChEBI" id="CHEBI:78776"/>
        <dbReference type="ChEBI" id="CHEBI:138651"/>
    </reaction>
</comment>